<reference evidence="1 2" key="2">
    <citation type="submission" date="2018-11" db="EMBL/GenBank/DDBJ databases">
        <authorList>
            <consortium name="Pathogen Informatics"/>
        </authorList>
    </citation>
    <scope>NUCLEOTIDE SEQUENCE [LARGE SCALE GENOMIC DNA]</scope>
</reference>
<accession>A0A0N5CYN3</accession>
<dbReference type="Proteomes" id="UP000276776">
    <property type="component" value="Unassembled WGS sequence"/>
</dbReference>
<reference evidence="3" key="1">
    <citation type="submission" date="2017-02" db="UniProtKB">
        <authorList>
            <consortium name="WormBaseParasite"/>
        </authorList>
    </citation>
    <scope>IDENTIFICATION</scope>
</reference>
<dbReference type="AlphaFoldDB" id="A0A0N5CYN3"/>
<protein>
    <submittedName>
        <fullName evidence="3">Ovule protein</fullName>
    </submittedName>
</protein>
<evidence type="ECO:0000313" key="1">
    <source>
        <dbReference type="EMBL" id="VDN02812.1"/>
    </source>
</evidence>
<proteinExistence type="predicted"/>
<dbReference type="OrthoDB" id="5870905at2759"/>
<name>A0A0N5CYN3_THECL</name>
<dbReference type="OMA" id="CGSVPPF"/>
<organism evidence="3">
    <name type="scientific">Thelazia callipaeda</name>
    <name type="common">Oriental eyeworm</name>
    <name type="synonym">Parasitic nematode</name>
    <dbReference type="NCBI Taxonomy" id="103827"/>
    <lineage>
        <taxon>Eukaryota</taxon>
        <taxon>Metazoa</taxon>
        <taxon>Ecdysozoa</taxon>
        <taxon>Nematoda</taxon>
        <taxon>Chromadorea</taxon>
        <taxon>Rhabditida</taxon>
        <taxon>Spirurina</taxon>
        <taxon>Spiruromorpha</taxon>
        <taxon>Thelazioidea</taxon>
        <taxon>Thelaziidae</taxon>
        <taxon>Thelazia</taxon>
    </lineage>
</organism>
<evidence type="ECO:0000313" key="2">
    <source>
        <dbReference type="Proteomes" id="UP000276776"/>
    </source>
</evidence>
<dbReference type="WBParaSite" id="TCLT_0000556401-mRNA-1">
    <property type="protein sequence ID" value="TCLT_0000556401-mRNA-1"/>
    <property type="gene ID" value="TCLT_0000556401"/>
</dbReference>
<sequence>MEVRDISLECNASSPFQSSNINYLPIPSCQQSTSASAFSSPAFTSFTPFIINPEPSNDMKSNIVVHNPLSAMATQCFGHESLTIARPTTTMPPNPNQLFYGASHFGLSQLVFFLILGLIKVL</sequence>
<keyword evidence="2" id="KW-1185">Reference proteome</keyword>
<dbReference type="EMBL" id="UYYF01004346">
    <property type="protein sequence ID" value="VDN02812.1"/>
    <property type="molecule type" value="Genomic_DNA"/>
</dbReference>
<gene>
    <name evidence="1" type="ORF">TCLT_LOCUS5553</name>
</gene>
<evidence type="ECO:0000313" key="3">
    <source>
        <dbReference type="WBParaSite" id="TCLT_0000556401-mRNA-1"/>
    </source>
</evidence>